<accession>A0A0C3A5J2</accession>
<dbReference type="AlphaFoldDB" id="A0A0C3A5J2"/>
<dbReference type="Proteomes" id="UP000053989">
    <property type="component" value="Unassembled WGS sequence"/>
</dbReference>
<sequence length="107" mass="12109">MLIVLRCGNPGDVTRYVIKKTQAIQGSSESIRYAHWCIATRDEDAQCPSTRCLISWAYIPTASQDLWEMNFHLSLHSSLQNSLGWLHCISIITQTSPFLRSVQGNQL</sequence>
<dbReference type="HOGENOM" id="CLU_2211532_0_0_1"/>
<reference evidence="2" key="2">
    <citation type="submission" date="2015-01" db="EMBL/GenBank/DDBJ databases">
        <title>Evolutionary Origins and Diversification of the Mycorrhizal Mutualists.</title>
        <authorList>
            <consortium name="DOE Joint Genome Institute"/>
            <consortium name="Mycorrhizal Genomics Consortium"/>
            <person name="Kohler A."/>
            <person name="Kuo A."/>
            <person name="Nagy L.G."/>
            <person name="Floudas D."/>
            <person name="Copeland A."/>
            <person name="Barry K.W."/>
            <person name="Cichocki N."/>
            <person name="Veneault-Fourrey C."/>
            <person name="LaButti K."/>
            <person name="Lindquist E.A."/>
            <person name="Lipzen A."/>
            <person name="Lundell T."/>
            <person name="Morin E."/>
            <person name="Murat C."/>
            <person name="Riley R."/>
            <person name="Ohm R."/>
            <person name="Sun H."/>
            <person name="Tunlid A."/>
            <person name="Henrissat B."/>
            <person name="Grigoriev I.V."/>
            <person name="Hibbett D.S."/>
            <person name="Martin F."/>
        </authorList>
    </citation>
    <scope>NUCLEOTIDE SEQUENCE [LARGE SCALE GENOMIC DNA]</scope>
    <source>
        <strain evidence="2">Foug A</strain>
    </source>
</reference>
<evidence type="ECO:0000313" key="2">
    <source>
        <dbReference type="Proteomes" id="UP000053989"/>
    </source>
</evidence>
<organism evidence="1 2">
    <name type="scientific">Scleroderma citrinum Foug A</name>
    <dbReference type="NCBI Taxonomy" id="1036808"/>
    <lineage>
        <taxon>Eukaryota</taxon>
        <taxon>Fungi</taxon>
        <taxon>Dikarya</taxon>
        <taxon>Basidiomycota</taxon>
        <taxon>Agaricomycotina</taxon>
        <taxon>Agaricomycetes</taxon>
        <taxon>Agaricomycetidae</taxon>
        <taxon>Boletales</taxon>
        <taxon>Sclerodermatineae</taxon>
        <taxon>Sclerodermataceae</taxon>
        <taxon>Scleroderma</taxon>
    </lineage>
</organism>
<keyword evidence="2" id="KW-1185">Reference proteome</keyword>
<dbReference type="InParanoid" id="A0A0C3A5J2"/>
<gene>
    <name evidence="1" type="ORF">SCLCIDRAFT_975003</name>
</gene>
<dbReference type="EMBL" id="KN822067">
    <property type="protein sequence ID" value="KIM59987.1"/>
    <property type="molecule type" value="Genomic_DNA"/>
</dbReference>
<name>A0A0C3A5J2_9AGAM</name>
<evidence type="ECO:0000313" key="1">
    <source>
        <dbReference type="EMBL" id="KIM59987.1"/>
    </source>
</evidence>
<protein>
    <submittedName>
        <fullName evidence="1">Uncharacterized protein</fullName>
    </submittedName>
</protein>
<reference evidence="1 2" key="1">
    <citation type="submission" date="2014-04" db="EMBL/GenBank/DDBJ databases">
        <authorList>
            <consortium name="DOE Joint Genome Institute"/>
            <person name="Kuo A."/>
            <person name="Kohler A."/>
            <person name="Nagy L.G."/>
            <person name="Floudas D."/>
            <person name="Copeland A."/>
            <person name="Barry K.W."/>
            <person name="Cichocki N."/>
            <person name="Veneault-Fourrey C."/>
            <person name="LaButti K."/>
            <person name="Lindquist E.A."/>
            <person name="Lipzen A."/>
            <person name="Lundell T."/>
            <person name="Morin E."/>
            <person name="Murat C."/>
            <person name="Sun H."/>
            <person name="Tunlid A."/>
            <person name="Henrissat B."/>
            <person name="Grigoriev I.V."/>
            <person name="Hibbett D.S."/>
            <person name="Martin F."/>
            <person name="Nordberg H.P."/>
            <person name="Cantor M.N."/>
            <person name="Hua S.X."/>
        </authorList>
    </citation>
    <scope>NUCLEOTIDE SEQUENCE [LARGE SCALE GENOMIC DNA]</scope>
    <source>
        <strain evidence="1 2">Foug A</strain>
    </source>
</reference>
<proteinExistence type="predicted"/>